<evidence type="ECO:0000313" key="4">
    <source>
        <dbReference type="EMBL" id="CAF3853836.1"/>
    </source>
</evidence>
<dbReference type="Proteomes" id="UP000663882">
    <property type="component" value="Unassembled WGS sequence"/>
</dbReference>
<evidence type="ECO:0000313" key="6">
    <source>
        <dbReference type="Proteomes" id="UP000663882"/>
    </source>
</evidence>
<keyword evidence="1" id="KW-0812">Transmembrane</keyword>
<dbReference type="AlphaFoldDB" id="A0A814D375"/>
<accession>A0A814D375</accession>
<evidence type="ECO:0000256" key="1">
    <source>
        <dbReference type="SAM" id="Phobius"/>
    </source>
</evidence>
<dbReference type="Proteomes" id="UP000663823">
    <property type="component" value="Unassembled WGS sequence"/>
</dbReference>
<evidence type="ECO:0000313" key="3">
    <source>
        <dbReference type="EMBL" id="CAF1006893.1"/>
    </source>
</evidence>
<evidence type="ECO:0000313" key="2">
    <source>
        <dbReference type="EMBL" id="CAF0948714.1"/>
    </source>
</evidence>
<keyword evidence="1" id="KW-0472">Membrane</keyword>
<dbReference type="EMBL" id="CAJNOU010000470">
    <property type="protein sequence ID" value="CAF1006893.1"/>
    <property type="molecule type" value="Genomic_DNA"/>
</dbReference>
<sequence>MEQGTMNKLQYGSRFRRYCLLTGKHSLKIISSCFLPLVLAIFTVIITLEQKKDADLQRLEDRQLAREQRQQDLNISIMTREQDRDIARQQRENDEKKRE</sequence>
<dbReference type="EMBL" id="CAJNOO010000458">
    <property type="protein sequence ID" value="CAF0948714.1"/>
    <property type="molecule type" value="Genomic_DNA"/>
</dbReference>
<dbReference type="EMBL" id="CAJOBE010002971">
    <property type="protein sequence ID" value="CAF3853836.1"/>
    <property type="molecule type" value="Genomic_DNA"/>
</dbReference>
<proteinExistence type="predicted"/>
<protein>
    <submittedName>
        <fullName evidence="2">Uncharacterized protein</fullName>
    </submittedName>
</protein>
<dbReference type="EMBL" id="CAJOAX010003643">
    <property type="protein sequence ID" value="CAF3865600.1"/>
    <property type="molecule type" value="Genomic_DNA"/>
</dbReference>
<dbReference type="Proteomes" id="UP000663889">
    <property type="component" value="Unassembled WGS sequence"/>
</dbReference>
<dbReference type="Proteomes" id="UP000663874">
    <property type="component" value="Unassembled WGS sequence"/>
</dbReference>
<gene>
    <name evidence="4" type="ORF">FNK824_LOCUS18082</name>
    <name evidence="5" type="ORF">OTI717_LOCUS21936</name>
    <name evidence="2" type="ORF">RFH988_LOCUS11506</name>
    <name evidence="3" type="ORF">SEV965_LOCUS11086</name>
</gene>
<keyword evidence="1" id="KW-1133">Transmembrane helix</keyword>
<reference evidence="2" key="1">
    <citation type="submission" date="2021-02" db="EMBL/GenBank/DDBJ databases">
        <authorList>
            <person name="Nowell W R."/>
        </authorList>
    </citation>
    <scope>NUCLEOTIDE SEQUENCE</scope>
</reference>
<organism evidence="2 6">
    <name type="scientific">Rotaria sordida</name>
    <dbReference type="NCBI Taxonomy" id="392033"/>
    <lineage>
        <taxon>Eukaryota</taxon>
        <taxon>Metazoa</taxon>
        <taxon>Spiralia</taxon>
        <taxon>Gnathifera</taxon>
        <taxon>Rotifera</taxon>
        <taxon>Eurotatoria</taxon>
        <taxon>Bdelloidea</taxon>
        <taxon>Philodinida</taxon>
        <taxon>Philodinidae</taxon>
        <taxon>Rotaria</taxon>
    </lineage>
</organism>
<comment type="caution">
    <text evidence="2">The sequence shown here is derived from an EMBL/GenBank/DDBJ whole genome shotgun (WGS) entry which is preliminary data.</text>
</comment>
<name>A0A814D375_9BILA</name>
<evidence type="ECO:0000313" key="5">
    <source>
        <dbReference type="EMBL" id="CAF3865600.1"/>
    </source>
</evidence>
<feature type="transmembrane region" description="Helical" evidence="1">
    <location>
        <begin position="29"/>
        <end position="48"/>
    </location>
</feature>
<dbReference type="OrthoDB" id="10020965at2759"/>